<keyword evidence="2" id="KW-1133">Transmembrane helix</keyword>
<comment type="caution">
    <text evidence="4">The sequence shown here is derived from an EMBL/GenBank/DDBJ whole genome shotgun (WGS) entry which is preliminary data.</text>
</comment>
<dbReference type="PANTHER" id="PTHR10963">
    <property type="entry name" value="GLYCOSYL HYDROLASE-RELATED"/>
    <property type="match status" value="1"/>
</dbReference>
<evidence type="ECO:0000259" key="3">
    <source>
        <dbReference type="PROSITE" id="PS51762"/>
    </source>
</evidence>
<feature type="domain" description="GH16" evidence="3">
    <location>
        <begin position="201"/>
        <end position="455"/>
    </location>
</feature>
<feature type="region of interest" description="Disordered" evidence="1">
    <location>
        <begin position="1"/>
        <end position="27"/>
    </location>
</feature>
<sequence length="502" mass="55451">MSLPNLSQRSRPASTATTATSYRLPDRKELGYQPFEYWKGPKRVLPQPIKKPNSTGTVTKIEEIRLPNSSGYTSRSTAQQHQSDVVHTYPIEKVRPDTSLHPALAGSTNMGWEQAHNANGGQAGPTPFQVRDANGRVEFMSEPPSYDNQELPPRSNMSRYVGVQPWYRRKRTWVISAVVIVIAIIVAVVAGVLVSKANRYPDYTKLNYSIQDTYSGENFFDQFDYFTGFDPAQGFVHYVPKEQAQQLNLTHATANSAVMKVDTSVGPGSTPDASTGRFSVRVSSKKQYNSGLFIFDIKHTPFGCGTWPALWLVDENEWPKSGEIDIMEAVNKADKGNQMTLHTTDNCEMSVKRKMTGSVLQKDCFNETNSNAGCGVQGSDASYGANYNTAGGGIMAMEWRNEGIRMWQFGRSSIPADITSKKPDPSTWGIAAADFPNTDCDMGTHFRNQSIIANIDLCGQLTNAVYAESGCPSNCTDFVANNPEAFKDAFWEFGAFDVYKAS</sequence>
<dbReference type="Proteomes" id="UP001446871">
    <property type="component" value="Unassembled WGS sequence"/>
</dbReference>
<reference evidence="4 5" key="1">
    <citation type="submission" date="2023-01" db="EMBL/GenBank/DDBJ databases">
        <title>Analysis of 21 Apiospora genomes using comparative genomics revels a genus with tremendous synthesis potential of carbohydrate active enzymes and secondary metabolites.</title>
        <authorList>
            <person name="Sorensen T."/>
        </authorList>
    </citation>
    <scope>NUCLEOTIDE SEQUENCE [LARGE SCALE GENOMIC DNA]</scope>
    <source>
        <strain evidence="4 5">CBS 83171</strain>
    </source>
</reference>
<dbReference type="InterPro" id="IPR000757">
    <property type="entry name" value="Beta-glucanase-like"/>
</dbReference>
<keyword evidence="2" id="KW-0472">Membrane</keyword>
<organism evidence="4 5">
    <name type="scientific">Apiospora saccharicola</name>
    <dbReference type="NCBI Taxonomy" id="335842"/>
    <lineage>
        <taxon>Eukaryota</taxon>
        <taxon>Fungi</taxon>
        <taxon>Dikarya</taxon>
        <taxon>Ascomycota</taxon>
        <taxon>Pezizomycotina</taxon>
        <taxon>Sordariomycetes</taxon>
        <taxon>Xylariomycetidae</taxon>
        <taxon>Amphisphaeriales</taxon>
        <taxon>Apiosporaceae</taxon>
        <taxon>Apiospora</taxon>
    </lineage>
</organism>
<accession>A0ABR1TKA7</accession>
<dbReference type="Gene3D" id="2.60.120.200">
    <property type="match status" value="1"/>
</dbReference>
<keyword evidence="2" id="KW-0812">Transmembrane</keyword>
<dbReference type="Pfam" id="PF26113">
    <property type="entry name" value="GH16_XgeA"/>
    <property type="match status" value="1"/>
</dbReference>
<feature type="compositionally biased region" description="Polar residues" evidence="1">
    <location>
        <begin position="1"/>
        <end position="12"/>
    </location>
</feature>
<dbReference type="CDD" id="cd02181">
    <property type="entry name" value="GH16_fungal_Lam16A_glucanase"/>
    <property type="match status" value="1"/>
</dbReference>
<evidence type="ECO:0000256" key="2">
    <source>
        <dbReference type="SAM" id="Phobius"/>
    </source>
</evidence>
<dbReference type="PANTHER" id="PTHR10963:SF42">
    <property type="entry name" value="PUTATIVE (AFU_ORTHOLOGUE AFUA_5G02280)-RELATED"/>
    <property type="match status" value="1"/>
</dbReference>
<dbReference type="SUPFAM" id="SSF49899">
    <property type="entry name" value="Concanavalin A-like lectins/glucanases"/>
    <property type="match status" value="1"/>
</dbReference>
<protein>
    <submittedName>
        <fullName evidence="4">Endo-1-3(4)-beta-glucanase</fullName>
    </submittedName>
</protein>
<proteinExistence type="predicted"/>
<evidence type="ECO:0000313" key="5">
    <source>
        <dbReference type="Proteomes" id="UP001446871"/>
    </source>
</evidence>
<evidence type="ECO:0000256" key="1">
    <source>
        <dbReference type="SAM" id="MobiDB-lite"/>
    </source>
</evidence>
<dbReference type="InterPro" id="IPR050546">
    <property type="entry name" value="Glycosyl_Hydrlase_16"/>
</dbReference>
<dbReference type="InterPro" id="IPR013320">
    <property type="entry name" value="ConA-like_dom_sf"/>
</dbReference>
<name>A0ABR1TKA7_9PEZI</name>
<dbReference type="PROSITE" id="PS51762">
    <property type="entry name" value="GH16_2"/>
    <property type="match status" value="1"/>
</dbReference>
<dbReference type="EMBL" id="JAQQWM010000009">
    <property type="protein sequence ID" value="KAK8046129.1"/>
    <property type="molecule type" value="Genomic_DNA"/>
</dbReference>
<feature type="transmembrane region" description="Helical" evidence="2">
    <location>
        <begin position="173"/>
        <end position="194"/>
    </location>
</feature>
<gene>
    <name evidence="4" type="ORF">PG996_014193</name>
</gene>
<keyword evidence="5" id="KW-1185">Reference proteome</keyword>
<evidence type="ECO:0000313" key="4">
    <source>
        <dbReference type="EMBL" id="KAK8046129.1"/>
    </source>
</evidence>